<dbReference type="GO" id="GO:0051603">
    <property type="term" value="P:proteolysis involved in protein catabolic process"/>
    <property type="evidence" value="ECO:0007669"/>
    <property type="project" value="InterPro"/>
</dbReference>
<dbReference type="Pfam" id="PF20985">
    <property type="entry name" value="Legum_prodom"/>
    <property type="match status" value="1"/>
</dbReference>
<evidence type="ECO:0000313" key="21">
    <source>
        <dbReference type="EMBL" id="KAH8501863.1"/>
    </source>
</evidence>
<keyword evidence="13" id="KW-0406">Ion transport</keyword>
<evidence type="ECO:0000256" key="17">
    <source>
        <dbReference type="PIRSR" id="PIRSR019663-1"/>
    </source>
</evidence>
<dbReference type="FunFam" id="3.40.50.1460:FF:000005">
    <property type="entry name" value="Vacuolar-processing enzyme beta-isozyme"/>
    <property type="match status" value="1"/>
</dbReference>
<feature type="transmembrane region" description="Helical" evidence="18">
    <location>
        <begin position="781"/>
        <end position="802"/>
    </location>
</feature>
<feature type="active site" evidence="17">
    <location>
        <position position="174"/>
    </location>
</feature>
<comment type="subcellular location">
    <subcellularLocation>
        <location evidence="1">Endomembrane system</location>
        <topology evidence="1">Multi-pass membrane protein</topology>
    </subcellularLocation>
</comment>
<evidence type="ECO:0000256" key="16">
    <source>
        <dbReference type="ARBA" id="ARBA00023180"/>
    </source>
</evidence>
<evidence type="ECO:0000256" key="15">
    <source>
        <dbReference type="ARBA" id="ARBA00023157"/>
    </source>
</evidence>
<dbReference type="EMBL" id="JACEGQ020000008">
    <property type="protein sequence ID" value="KAH8501863.1"/>
    <property type="molecule type" value="Genomic_DNA"/>
</dbReference>
<dbReference type="InterPro" id="IPR043577">
    <property type="entry name" value="AE"/>
</dbReference>
<evidence type="ECO:0000256" key="19">
    <source>
        <dbReference type="SAM" id="SignalP"/>
    </source>
</evidence>
<dbReference type="PANTHER" id="PTHR12000">
    <property type="entry name" value="HEMOGLOBINASE FAMILY MEMBER"/>
    <property type="match status" value="1"/>
</dbReference>
<keyword evidence="6 18" id="KW-0812">Transmembrane</keyword>
<dbReference type="InterPro" id="IPR004131">
    <property type="entry name" value="PPase-energised_H-pump"/>
</dbReference>
<keyword evidence="16" id="KW-0325">Glycoprotein</keyword>
<dbReference type="GO" id="GO:0009678">
    <property type="term" value="F:diphosphate hydrolysis-driven proton transmembrane transporter activity"/>
    <property type="evidence" value="ECO:0007669"/>
    <property type="project" value="UniProtKB-EC"/>
</dbReference>
<dbReference type="PIRSF" id="PIRSF019663">
    <property type="entry name" value="Legumain"/>
    <property type="match status" value="1"/>
</dbReference>
<feature type="transmembrane region" description="Helical" evidence="18">
    <location>
        <begin position="537"/>
        <end position="554"/>
    </location>
</feature>
<proteinExistence type="inferred from homology"/>
<feature type="transmembrane region" description="Helical" evidence="18">
    <location>
        <begin position="618"/>
        <end position="644"/>
    </location>
</feature>
<feature type="signal peptide" evidence="19">
    <location>
        <begin position="1"/>
        <end position="30"/>
    </location>
</feature>
<keyword evidence="15" id="KW-1015">Disulfide bond</keyword>
<evidence type="ECO:0000256" key="9">
    <source>
        <dbReference type="ARBA" id="ARBA00022807"/>
    </source>
</evidence>
<accession>A0A8T2Y9L4</accession>
<feature type="transmembrane region" description="Helical" evidence="18">
    <location>
        <begin position="863"/>
        <end position="882"/>
    </location>
</feature>
<dbReference type="GO" id="GO:0004197">
    <property type="term" value="F:cysteine-type endopeptidase activity"/>
    <property type="evidence" value="ECO:0007669"/>
    <property type="project" value="InterPro"/>
</dbReference>
<feature type="domain" description="Legumain prodomain" evidence="20">
    <location>
        <begin position="380"/>
        <end position="468"/>
    </location>
</feature>
<evidence type="ECO:0000313" key="22">
    <source>
        <dbReference type="Proteomes" id="UP000807159"/>
    </source>
</evidence>
<dbReference type="GO" id="GO:0012505">
    <property type="term" value="C:endomembrane system"/>
    <property type="evidence" value="ECO:0007669"/>
    <property type="project" value="UniProtKB-SubCell"/>
</dbReference>
<keyword evidence="14 18" id="KW-0472">Membrane</keyword>
<dbReference type="GO" id="GO:0005773">
    <property type="term" value="C:vacuole"/>
    <property type="evidence" value="ECO:0007669"/>
    <property type="project" value="GOC"/>
</dbReference>
<dbReference type="Gene3D" id="3.40.50.1460">
    <property type="match status" value="1"/>
</dbReference>
<keyword evidence="4" id="KW-0813">Transport</keyword>
<dbReference type="GO" id="GO:0016020">
    <property type="term" value="C:membrane"/>
    <property type="evidence" value="ECO:0007669"/>
    <property type="project" value="InterPro"/>
</dbReference>
<evidence type="ECO:0000256" key="18">
    <source>
        <dbReference type="SAM" id="Phobius"/>
    </source>
</evidence>
<evidence type="ECO:0000256" key="7">
    <source>
        <dbReference type="ARBA" id="ARBA00022729"/>
    </source>
</evidence>
<dbReference type="PANTHER" id="PTHR12000:SF50">
    <property type="entry name" value="VACUOLAR-PROCESSING ENZYME GAMMA-ISOZYME"/>
    <property type="match status" value="1"/>
</dbReference>
<dbReference type="Pfam" id="PF03030">
    <property type="entry name" value="H_PPase"/>
    <property type="match status" value="2"/>
</dbReference>
<name>A0A8T2Y9L4_POPDE</name>
<keyword evidence="8" id="KW-0378">Hydrolase</keyword>
<dbReference type="InterPro" id="IPR001096">
    <property type="entry name" value="Peptidase_C13"/>
</dbReference>
<dbReference type="Proteomes" id="UP000807159">
    <property type="component" value="Chromosome 8"/>
</dbReference>
<dbReference type="CDD" id="cd21115">
    <property type="entry name" value="legumain_C"/>
    <property type="match status" value="1"/>
</dbReference>
<keyword evidence="11" id="KW-1278">Translocase</keyword>
<feature type="transmembrane region" description="Helical" evidence="18">
    <location>
        <begin position="737"/>
        <end position="761"/>
    </location>
</feature>
<keyword evidence="12 18" id="KW-1133">Transmembrane helix</keyword>
<evidence type="ECO:0000256" key="6">
    <source>
        <dbReference type="ARBA" id="ARBA00022692"/>
    </source>
</evidence>
<dbReference type="GO" id="GO:0006624">
    <property type="term" value="P:vacuolar protein processing"/>
    <property type="evidence" value="ECO:0007669"/>
    <property type="project" value="TreeGrafter"/>
</dbReference>
<keyword evidence="7 19" id="KW-0732">Signal</keyword>
<dbReference type="InterPro" id="IPR048501">
    <property type="entry name" value="Legum_prodom"/>
</dbReference>
<evidence type="ECO:0000256" key="14">
    <source>
        <dbReference type="ARBA" id="ARBA00023136"/>
    </source>
</evidence>
<gene>
    <name evidence="21" type="ORF">H0E87_016584</name>
</gene>
<evidence type="ECO:0000256" key="13">
    <source>
        <dbReference type="ARBA" id="ARBA00023065"/>
    </source>
</evidence>
<evidence type="ECO:0000256" key="2">
    <source>
        <dbReference type="ARBA" id="ARBA00009941"/>
    </source>
</evidence>
<reference evidence="21" key="1">
    <citation type="journal article" date="2021" name="J. Hered.">
        <title>Genome Assembly of Salicaceae Populus deltoides (Eastern Cottonwood) I-69 Based on Nanopore Sequencing and Hi-C Technologies.</title>
        <authorList>
            <person name="Bai S."/>
            <person name="Wu H."/>
            <person name="Zhang J."/>
            <person name="Pan Z."/>
            <person name="Zhao W."/>
            <person name="Li Z."/>
            <person name="Tong C."/>
        </authorList>
    </citation>
    <scope>NUCLEOTIDE SEQUENCE</scope>
    <source>
        <tissue evidence="21">Leaf</tissue>
    </source>
</reference>
<comment type="similarity">
    <text evidence="2">Belongs to the peptidase C13 family.</text>
</comment>
<keyword evidence="10" id="KW-0460">Magnesium</keyword>
<evidence type="ECO:0000256" key="3">
    <source>
        <dbReference type="ARBA" id="ARBA00013242"/>
    </source>
</evidence>
<dbReference type="FunFam" id="1.10.132.130:FF:000001">
    <property type="entry name" value="Vacuolar-processing enzyme beta-isozyme"/>
    <property type="match status" value="1"/>
</dbReference>
<keyword evidence="5" id="KW-0645">Protease</keyword>
<keyword evidence="22" id="KW-1185">Reference proteome</keyword>
<evidence type="ECO:0000256" key="11">
    <source>
        <dbReference type="ARBA" id="ARBA00022967"/>
    </source>
</evidence>
<feature type="transmembrane region" description="Helical" evidence="18">
    <location>
        <begin position="472"/>
        <end position="501"/>
    </location>
</feature>
<protein>
    <recommendedName>
        <fullName evidence="3">H(+)-exporting diphosphatase</fullName>
        <ecNumber evidence="3">7.1.3.1</ecNumber>
    </recommendedName>
</protein>
<dbReference type="EC" id="7.1.3.1" evidence="3"/>
<organism evidence="21 22">
    <name type="scientific">Populus deltoides</name>
    <name type="common">Eastern poplar</name>
    <name type="synonym">Eastern cottonwood</name>
    <dbReference type="NCBI Taxonomy" id="3696"/>
    <lineage>
        <taxon>Eukaryota</taxon>
        <taxon>Viridiplantae</taxon>
        <taxon>Streptophyta</taxon>
        <taxon>Embryophyta</taxon>
        <taxon>Tracheophyta</taxon>
        <taxon>Spermatophyta</taxon>
        <taxon>Magnoliopsida</taxon>
        <taxon>eudicotyledons</taxon>
        <taxon>Gunneridae</taxon>
        <taxon>Pentapetalae</taxon>
        <taxon>rosids</taxon>
        <taxon>fabids</taxon>
        <taxon>Malpighiales</taxon>
        <taxon>Salicaceae</taxon>
        <taxon>Saliceae</taxon>
        <taxon>Populus</taxon>
    </lineage>
</organism>
<feature type="active site" description="Nucleophile" evidence="17">
    <location>
        <position position="216"/>
    </location>
</feature>
<evidence type="ECO:0000259" key="20">
    <source>
        <dbReference type="Pfam" id="PF20985"/>
    </source>
</evidence>
<evidence type="ECO:0000256" key="10">
    <source>
        <dbReference type="ARBA" id="ARBA00022842"/>
    </source>
</evidence>
<evidence type="ECO:0000256" key="1">
    <source>
        <dbReference type="ARBA" id="ARBA00004127"/>
    </source>
</evidence>
<comment type="caution">
    <text evidence="21">The sequence shown here is derived from an EMBL/GenBank/DDBJ whole genome shotgun (WGS) entry which is preliminary data.</text>
</comment>
<evidence type="ECO:0000256" key="4">
    <source>
        <dbReference type="ARBA" id="ARBA00022448"/>
    </source>
</evidence>
<dbReference type="AlphaFoldDB" id="A0A8T2Y9L4"/>
<dbReference type="PRINTS" id="PR00776">
    <property type="entry name" value="HEMOGLOBNASE"/>
</dbReference>
<sequence>MSSSSYLCGYGYGTFLFLIALLSSIAQSQGVIINSTSASSLPSRVRRDSTTAEGKQWAVLVAGSAGYENYRHQADVCHAYQILKKGGLKDENIIVFMYDDIAFHVDNPRPGIIINKPFGHDVYAGVPKDYTGDNCTVDNLFAVLLGNKSALAGGSGKVVDSGPNDNIFIYYADHGAPGLVGMPIGKDLYAKDLVQVLKKQQEANSYKSMVFYLEACESGSMFEGLLPSNWSIYAITAANGEESSYGIYCPGYYPAPPPEFLTCLGDVFSISWMEDSDLHDMSQETLQQQYEVVRRRTGFDYEDRSHVMQYGNMELSKELLSSYLGTNAANDNYATSINIEEYPSMIPRAFDQREATLLHFWHKYQKAPDGSDKKVEAHKDLLRIHSHIRHVDRSLRHIASTLFGDENAANAMKHVRPSGQPLVDDWDCLKGLVEAYEKQCGGLSWYGKKYTRVIANMCNAGINVEQMIGFGVIFYIGASTSPIIVFVFTVCIISFLFSVYLTKWVLSKDEGPPEMIQISDAIRDGAQGSFRTQYGTISKMAMLLALVILCIYLFRSTTPQQESSGLGRSTSAYITVAAFLLGALCSGVAGYVGMWVSVRANVRVSSAAKRSAREALQIAVHAGGLSAIVVVGIAILYATFYVWLGVDSPGSMKVTDLPLILVGYGFGASFVALFAQLGGGIYTKAADVGADLVGDNVGDCAARGADLFESIAAEIISAMILGGTMAQRCKIEEPSGFILFPLVVHSFDLVISSIGILSIRSTRDSSVKSPVEDPMAILQKGYSVTIFLAVLTFVESTYWMLYTEQAPSAWVHFALCGLVGIITAYIFVWITKYYTDYKHGPARTLALASSTGLVDEAGNATGGLFGTAVATMGMLSTAAYVLTMDMFGPIADNAGGIVEMSQQPESVREITDILDAVGNTTKAT</sequence>
<feature type="transmembrane region" description="Helical" evidence="18">
    <location>
        <begin position="574"/>
        <end position="598"/>
    </location>
</feature>
<evidence type="ECO:0000256" key="8">
    <source>
        <dbReference type="ARBA" id="ARBA00022801"/>
    </source>
</evidence>
<dbReference type="Pfam" id="PF01650">
    <property type="entry name" value="Peptidase_C13"/>
    <property type="match status" value="1"/>
</dbReference>
<dbReference type="PIRSF" id="PIRSF500139">
    <property type="entry name" value="AE"/>
    <property type="match status" value="1"/>
</dbReference>
<dbReference type="InterPro" id="IPR046427">
    <property type="entry name" value="Legumain_prodom_sf"/>
</dbReference>
<evidence type="ECO:0000256" key="5">
    <source>
        <dbReference type="ARBA" id="ARBA00022670"/>
    </source>
</evidence>
<dbReference type="GO" id="GO:0004427">
    <property type="term" value="F:inorganic diphosphate phosphatase activity"/>
    <property type="evidence" value="ECO:0007669"/>
    <property type="project" value="InterPro"/>
</dbReference>
<feature type="chain" id="PRO_5035938274" description="H(+)-exporting diphosphatase" evidence="19">
    <location>
        <begin position="31"/>
        <end position="924"/>
    </location>
</feature>
<feature type="transmembrane region" description="Helical" evidence="18">
    <location>
        <begin position="809"/>
        <end position="830"/>
    </location>
</feature>
<evidence type="ECO:0000256" key="12">
    <source>
        <dbReference type="ARBA" id="ARBA00022989"/>
    </source>
</evidence>
<feature type="transmembrane region" description="Helical" evidence="18">
    <location>
        <begin position="656"/>
        <end position="675"/>
    </location>
</feature>
<dbReference type="Gene3D" id="1.10.132.130">
    <property type="match status" value="1"/>
</dbReference>
<keyword evidence="9" id="KW-0788">Thiol protease</keyword>